<evidence type="ECO:0000256" key="1">
    <source>
        <dbReference type="ARBA" id="ARBA00004925"/>
    </source>
</evidence>
<dbReference type="AlphaFoldDB" id="A0A9D5D0K2"/>
<dbReference type="InterPro" id="IPR016181">
    <property type="entry name" value="Acyl_CoA_acyltransferase"/>
</dbReference>
<dbReference type="CDD" id="cd04301">
    <property type="entry name" value="NAT_SF"/>
    <property type="match status" value="1"/>
</dbReference>
<keyword evidence="9" id="KW-1185">Reference proteome</keyword>
<evidence type="ECO:0000256" key="2">
    <source>
        <dbReference type="ARBA" id="ARBA00009145"/>
    </source>
</evidence>
<dbReference type="PANTHER" id="PTHR30602:SF12">
    <property type="entry name" value="AMINO-ACID ACETYLTRANSFERASE NAGS1, CHLOROPLASTIC-RELATED"/>
    <property type="match status" value="1"/>
</dbReference>
<dbReference type="Pfam" id="PF00696">
    <property type="entry name" value="AA_kinase"/>
    <property type="match status" value="1"/>
</dbReference>
<evidence type="ECO:0000313" key="8">
    <source>
        <dbReference type="EMBL" id="KAJ0982152.1"/>
    </source>
</evidence>
<sequence length="525" mass="57539">MASSCAPPSIVARSLGGISFLKRNPRFMASLMPLFSPARPTVRFRGLPIGCAVDDAVRESVSAGYAASENEQFVASFRQAWPYIIGHRGSIFVVVISGEIVDNPYLDSILQDISLLHGLGIKFILVPGTHVLIDKLVKERGSKVKYVGRYRITNSDALEAAMEAAGRTRVTIEAKLSPGPPILNLRRHGDNSRWHELGVSVESGNYLAAKRRGIVKGIDFGATGEVKKIAVSRIREQLDKGCIVIVSNLGYSSTGEVLNCNTYEVATACALAVKADKLICIVDDSNGTSETPLSGKGFSEKFYTTFQNGVGFDNGNGLWSGEQGFAIGGEERLGRLNGYLSELAAAAFVCRVPSTKNSCQILLSFISVMFMRELRMARVTDLSGIRQVIQPLEASGTLVQRTDEELWKEMVPSLPHAALFPYIKEKCGEVAAIAVSPECRGTGQGDKLLDYVEKKASSLGLEKLFLLTTRTADWFVRRGFKECSIEHIPKERREKINFSRGSKYYMKQLQPELGGIIVDAFSHRR</sequence>
<comment type="similarity">
    <text evidence="2">Belongs to the acetyltransferase family. ArgA subfamily.</text>
</comment>
<accession>A0A9D5D0K2</accession>
<comment type="pathway">
    <text evidence="1">Amino-acid biosynthesis; L-arginine biosynthesis; N(2)-acetyl-L-ornithine from L-glutamate: step 1/4.</text>
</comment>
<dbReference type="Pfam" id="PF00583">
    <property type="entry name" value="Acetyltransf_1"/>
    <property type="match status" value="1"/>
</dbReference>
<dbReference type="OrthoDB" id="438291at2759"/>
<dbReference type="InterPro" id="IPR001048">
    <property type="entry name" value="Asp/Glu/Uridylate_kinase"/>
</dbReference>
<proteinExistence type="inferred from homology"/>
<comment type="caution">
    <text evidence="8">The sequence shown here is derived from an EMBL/GenBank/DDBJ whole genome shotgun (WGS) entry which is preliminary data.</text>
</comment>
<gene>
    <name evidence="8" type="ORF">J5N97_010407</name>
</gene>
<dbReference type="HAMAP" id="MF_01105">
    <property type="entry name" value="N_acetyl_glu_synth"/>
    <property type="match status" value="1"/>
</dbReference>
<dbReference type="PANTHER" id="PTHR30602">
    <property type="entry name" value="AMINO-ACID ACETYLTRANSFERASE"/>
    <property type="match status" value="1"/>
</dbReference>
<comment type="catalytic activity">
    <reaction evidence="6">
        <text>L-glutamate + acetyl-CoA = N-acetyl-L-glutamate + CoA + H(+)</text>
        <dbReference type="Rhea" id="RHEA:24292"/>
        <dbReference type="ChEBI" id="CHEBI:15378"/>
        <dbReference type="ChEBI" id="CHEBI:29985"/>
        <dbReference type="ChEBI" id="CHEBI:44337"/>
        <dbReference type="ChEBI" id="CHEBI:57287"/>
        <dbReference type="ChEBI" id="CHEBI:57288"/>
        <dbReference type="EC" id="2.3.1.1"/>
    </reaction>
</comment>
<dbReference type="SUPFAM" id="SSF53633">
    <property type="entry name" value="Carbamate kinase-like"/>
    <property type="match status" value="1"/>
</dbReference>
<reference evidence="8" key="2">
    <citation type="journal article" date="2022" name="Hortic Res">
        <title>The genome of Dioscorea zingiberensis sheds light on the biosynthesis, origin and evolution of the medicinally important diosgenin saponins.</title>
        <authorList>
            <person name="Li Y."/>
            <person name="Tan C."/>
            <person name="Li Z."/>
            <person name="Guo J."/>
            <person name="Li S."/>
            <person name="Chen X."/>
            <person name="Wang C."/>
            <person name="Dai X."/>
            <person name="Yang H."/>
            <person name="Song W."/>
            <person name="Hou L."/>
            <person name="Xu J."/>
            <person name="Tong Z."/>
            <person name="Xu A."/>
            <person name="Yuan X."/>
            <person name="Wang W."/>
            <person name="Yang Q."/>
            <person name="Chen L."/>
            <person name="Sun Z."/>
            <person name="Wang K."/>
            <person name="Pan B."/>
            <person name="Chen J."/>
            <person name="Bao Y."/>
            <person name="Liu F."/>
            <person name="Qi X."/>
            <person name="Gang D.R."/>
            <person name="Wen J."/>
            <person name="Li J."/>
        </authorList>
    </citation>
    <scope>NUCLEOTIDE SEQUENCE</scope>
    <source>
        <strain evidence="8">Dzin_1.0</strain>
    </source>
</reference>
<dbReference type="PROSITE" id="PS51186">
    <property type="entry name" value="GNAT"/>
    <property type="match status" value="1"/>
</dbReference>
<evidence type="ECO:0000313" key="9">
    <source>
        <dbReference type="Proteomes" id="UP001085076"/>
    </source>
</evidence>
<dbReference type="InterPro" id="IPR036393">
    <property type="entry name" value="AceGlu_kinase-like_sf"/>
</dbReference>
<dbReference type="EMBL" id="JAGGNH010000002">
    <property type="protein sequence ID" value="KAJ0982152.1"/>
    <property type="molecule type" value="Genomic_DNA"/>
</dbReference>
<name>A0A9D5D0K2_9LILI</name>
<dbReference type="EC" id="2.3.1.1" evidence="3"/>
<evidence type="ECO:0000256" key="5">
    <source>
        <dbReference type="ARBA" id="ARBA00023315"/>
    </source>
</evidence>
<reference evidence="8" key="1">
    <citation type="submission" date="2021-03" db="EMBL/GenBank/DDBJ databases">
        <authorList>
            <person name="Li Z."/>
            <person name="Yang C."/>
        </authorList>
    </citation>
    <scope>NUCLEOTIDE SEQUENCE</scope>
    <source>
        <strain evidence="8">Dzin_1.0</strain>
        <tissue evidence="8">Leaf</tissue>
    </source>
</reference>
<dbReference type="SUPFAM" id="SSF55729">
    <property type="entry name" value="Acyl-CoA N-acyltransferases (Nat)"/>
    <property type="match status" value="1"/>
</dbReference>
<dbReference type="Gene3D" id="3.40.630.30">
    <property type="match status" value="1"/>
</dbReference>
<evidence type="ECO:0000256" key="4">
    <source>
        <dbReference type="ARBA" id="ARBA00022679"/>
    </source>
</evidence>
<dbReference type="Proteomes" id="UP001085076">
    <property type="component" value="Miscellaneous, Linkage group lg02"/>
</dbReference>
<dbReference type="GO" id="GO:0005737">
    <property type="term" value="C:cytoplasm"/>
    <property type="evidence" value="ECO:0007669"/>
    <property type="project" value="InterPro"/>
</dbReference>
<feature type="domain" description="N-acetyltransferase" evidence="7">
    <location>
        <begin position="372"/>
        <end position="511"/>
    </location>
</feature>
<evidence type="ECO:0000256" key="6">
    <source>
        <dbReference type="ARBA" id="ARBA00048372"/>
    </source>
</evidence>
<protein>
    <recommendedName>
        <fullName evidence="3">amino-acid N-acetyltransferase</fullName>
        <ecNumber evidence="3">2.3.1.1</ecNumber>
    </recommendedName>
</protein>
<dbReference type="InterPro" id="IPR000182">
    <property type="entry name" value="GNAT_dom"/>
</dbReference>
<keyword evidence="5" id="KW-0012">Acyltransferase</keyword>
<evidence type="ECO:0000259" key="7">
    <source>
        <dbReference type="PROSITE" id="PS51186"/>
    </source>
</evidence>
<keyword evidence="4" id="KW-0808">Transferase</keyword>
<dbReference type="InterPro" id="IPR010167">
    <property type="entry name" value="NH2A_AcTrfase"/>
</dbReference>
<evidence type="ECO:0000256" key="3">
    <source>
        <dbReference type="ARBA" id="ARBA00012697"/>
    </source>
</evidence>
<dbReference type="GO" id="GO:0006526">
    <property type="term" value="P:L-arginine biosynthetic process"/>
    <property type="evidence" value="ECO:0007669"/>
    <property type="project" value="InterPro"/>
</dbReference>
<dbReference type="Gene3D" id="3.40.1160.10">
    <property type="entry name" value="Acetylglutamate kinase-like"/>
    <property type="match status" value="1"/>
</dbReference>
<dbReference type="GO" id="GO:0004042">
    <property type="term" value="F:L-glutamate N-acetyltransferase activity"/>
    <property type="evidence" value="ECO:0007669"/>
    <property type="project" value="InterPro"/>
</dbReference>
<organism evidence="8 9">
    <name type="scientific">Dioscorea zingiberensis</name>
    <dbReference type="NCBI Taxonomy" id="325984"/>
    <lineage>
        <taxon>Eukaryota</taxon>
        <taxon>Viridiplantae</taxon>
        <taxon>Streptophyta</taxon>
        <taxon>Embryophyta</taxon>
        <taxon>Tracheophyta</taxon>
        <taxon>Spermatophyta</taxon>
        <taxon>Magnoliopsida</taxon>
        <taxon>Liliopsida</taxon>
        <taxon>Dioscoreales</taxon>
        <taxon>Dioscoreaceae</taxon>
        <taxon>Dioscorea</taxon>
    </lineage>
</organism>
<dbReference type="PIRSF" id="PIRSF000423">
    <property type="entry name" value="ArgA"/>
    <property type="match status" value="1"/>
</dbReference>